<dbReference type="PANTHER" id="PTHR43401">
    <property type="entry name" value="L-THREONINE 3-DEHYDROGENASE"/>
    <property type="match status" value="1"/>
</dbReference>
<evidence type="ECO:0000256" key="2">
    <source>
        <dbReference type="ARBA" id="ARBA00022833"/>
    </source>
</evidence>
<dbReference type="Pfam" id="PF08240">
    <property type="entry name" value="ADH_N"/>
    <property type="match status" value="1"/>
</dbReference>
<dbReference type="InterPro" id="IPR050129">
    <property type="entry name" value="Zn_alcohol_dh"/>
</dbReference>
<dbReference type="AlphaFoldDB" id="A0AAE3KYV0"/>
<evidence type="ECO:0000313" key="7">
    <source>
        <dbReference type="EMBL" id="MCR1898245.1"/>
    </source>
</evidence>
<dbReference type="Pfam" id="PF00107">
    <property type="entry name" value="ADH_zinc_N"/>
    <property type="match status" value="1"/>
</dbReference>
<dbReference type="InterPro" id="IPR013149">
    <property type="entry name" value="ADH-like_C"/>
</dbReference>
<protein>
    <submittedName>
        <fullName evidence="7">Alcohol dehydrogenase catalytic domain-containing protein</fullName>
    </submittedName>
</protein>
<sequence length="356" mass="39003">MPRKIESTRFAVIEQEKVVKIHERKVPELKDEEVLIKNLACNICTADYGLWSGARKNLNFPMAWGHEFAGVIVDKGSKVPDFQIGDYVGIGYDMCGKCEACQKGLTSECVLIGEGRNKVSEDGYHGGFGCSEYVIKKYHALFKINKEIDASEAAFVEPVGTVCQGIRKLRVQPGEDIVVIGAGAMGIINALVAEAEGCNVFITELMEKKIKAAQEMGLHVIDASKVDSVEKVMELTNGKGADAVILAVGVTSANDQAIAMLKRFHGRVLMFAAGYPAPELHVDSNLIHYRKMELIGTFSADNCDFARAAELINQKKIKLSQLVEKKVQLEDVEKAFEAAIVPGSYRVSVVFDKNIE</sequence>
<name>A0AAE3KYV0_9FIRM</name>
<evidence type="ECO:0000256" key="3">
    <source>
        <dbReference type="ARBA" id="ARBA00023002"/>
    </source>
</evidence>
<feature type="domain" description="Alcohol dehydrogenase-like N-terminal" evidence="6">
    <location>
        <begin position="31"/>
        <end position="145"/>
    </location>
</feature>
<organism evidence="7 8">
    <name type="scientific">Irregularibacter muris</name>
    <dbReference type="NCBI Taxonomy" id="1796619"/>
    <lineage>
        <taxon>Bacteria</taxon>
        <taxon>Bacillati</taxon>
        <taxon>Bacillota</taxon>
        <taxon>Clostridia</taxon>
        <taxon>Eubacteriales</taxon>
        <taxon>Eubacteriaceae</taxon>
        <taxon>Irregularibacter</taxon>
    </lineage>
</organism>
<accession>A0AAE3KYV0</accession>
<dbReference type="InterPro" id="IPR013154">
    <property type="entry name" value="ADH-like_N"/>
</dbReference>
<dbReference type="Proteomes" id="UP001205748">
    <property type="component" value="Unassembled WGS sequence"/>
</dbReference>
<dbReference type="GO" id="GO:0016491">
    <property type="term" value="F:oxidoreductase activity"/>
    <property type="evidence" value="ECO:0007669"/>
    <property type="project" value="UniProtKB-KW"/>
</dbReference>
<evidence type="ECO:0000256" key="4">
    <source>
        <dbReference type="RuleBase" id="RU361277"/>
    </source>
</evidence>
<reference evidence="7" key="1">
    <citation type="submission" date="2022-07" db="EMBL/GenBank/DDBJ databases">
        <title>Enhanced cultured diversity of the mouse gut microbiota enables custom-made synthetic communities.</title>
        <authorList>
            <person name="Afrizal A."/>
        </authorList>
    </citation>
    <scope>NUCLEOTIDE SEQUENCE</scope>
    <source>
        <strain evidence="7">DSM 28593</strain>
    </source>
</reference>
<evidence type="ECO:0000256" key="1">
    <source>
        <dbReference type="ARBA" id="ARBA00022723"/>
    </source>
</evidence>
<comment type="cofactor">
    <cofactor evidence="4">
        <name>Zn(2+)</name>
        <dbReference type="ChEBI" id="CHEBI:29105"/>
    </cofactor>
</comment>
<dbReference type="InterPro" id="IPR011032">
    <property type="entry name" value="GroES-like_sf"/>
</dbReference>
<dbReference type="Gene3D" id="3.90.180.10">
    <property type="entry name" value="Medium-chain alcohol dehydrogenases, catalytic domain"/>
    <property type="match status" value="1"/>
</dbReference>
<comment type="similarity">
    <text evidence="4">Belongs to the zinc-containing alcohol dehydrogenase family.</text>
</comment>
<keyword evidence="1 4" id="KW-0479">Metal-binding</keyword>
<dbReference type="PANTHER" id="PTHR43401:SF2">
    <property type="entry name" value="L-THREONINE 3-DEHYDROGENASE"/>
    <property type="match status" value="1"/>
</dbReference>
<dbReference type="Gene3D" id="3.40.50.720">
    <property type="entry name" value="NAD(P)-binding Rossmann-like Domain"/>
    <property type="match status" value="1"/>
</dbReference>
<dbReference type="RefSeq" id="WP_257529721.1">
    <property type="nucleotide sequence ID" value="NZ_JANKAS010000003.1"/>
</dbReference>
<evidence type="ECO:0000259" key="6">
    <source>
        <dbReference type="Pfam" id="PF08240"/>
    </source>
</evidence>
<dbReference type="SUPFAM" id="SSF50129">
    <property type="entry name" value="GroES-like"/>
    <property type="match status" value="1"/>
</dbReference>
<dbReference type="SUPFAM" id="SSF51735">
    <property type="entry name" value="NAD(P)-binding Rossmann-fold domains"/>
    <property type="match status" value="1"/>
</dbReference>
<keyword evidence="2 4" id="KW-0862">Zinc</keyword>
<dbReference type="InterPro" id="IPR036291">
    <property type="entry name" value="NAD(P)-bd_dom_sf"/>
</dbReference>
<gene>
    <name evidence="7" type="ORF">NSA47_04485</name>
</gene>
<dbReference type="EMBL" id="JANKAS010000003">
    <property type="protein sequence ID" value="MCR1898245.1"/>
    <property type="molecule type" value="Genomic_DNA"/>
</dbReference>
<dbReference type="PROSITE" id="PS00059">
    <property type="entry name" value="ADH_ZINC"/>
    <property type="match status" value="1"/>
</dbReference>
<evidence type="ECO:0000259" key="5">
    <source>
        <dbReference type="Pfam" id="PF00107"/>
    </source>
</evidence>
<proteinExistence type="inferred from homology"/>
<feature type="domain" description="Alcohol dehydrogenase-like C-terminal" evidence="5">
    <location>
        <begin position="185"/>
        <end position="313"/>
    </location>
</feature>
<dbReference type="GO" id="GO:0008270">
    <property type="term" value="F:zinc ion binding"/>
    <property type="evidence" value="ECO:0007669"/>
    <property type="project" value="InterPro"/>
</dbReference>
<keyword evidence="3" id="KW-0560">Oxidoreductase</keyword>
<keyword evidence="8" id="KW-1185">Reference proteome</keyword>
<dbReference type="InterPro" id="IPR002328">
    <property type="entry name" value="ADH_Zn_CS"/>
</dbReference>
<comment type="caution">
    <text evidence="7">The sequence shown here is derived from an EMBL/GenBank/DDBJ whole genome shotgun (WGS) entry which is preliminary data.</text>
</comment>
<evidence type="ECO:0000313" key="8">
    <source>
        <dbReference type="Proteomes" id="UP001205748"/>
    </source>
</evidence>